<evidence type="ECO:0000313" key="3">
    <source>
        <dbReference type="Proteomes" id="UP000179266"/>
    </source>
</evidence>
<name>A0A1F7RQ24_9BACT</name>
<sequence length="76" mass="9648">MFFLFFYPLYFHSYILNIYFVSIRINPLILSIIIFRNMIRRFLQSDRLTGNNKNFEYSEKSEEYKRWWKNMITFRI</sequence>
<protein>
    <submittedName>
        <fullName evidence="2">Uncharacterized protein</fullName>
    </submittedName>
</protein>
<evidence type="ECO:0000313" key="2">
    <source>
        <dbReference type="EMBL" id="OGL43571.1"/>
    </source>
</evidence>
<keyword evidence="1" id="KW-1133">Transmembrane helix</keyword>
<dbReference type="AlphaFoldDB" id="A0A1F7RQ24"/>
<feature type="transmembrane region" description="Helical" evidence="1">
    <location>
        <begin position="14"/>
        <end position="35"/>
    </location>
</feature>
<dbReference type="Proteomes" id="UP000179266">
    <property type="component" value="Unassembled WGS sequence"/>
</dbReference>
<evidence type="ECO:0000256" key="1">
    <source>
        <dbReference type="SAM" id="Phobius"/>
    </source>
</evidence>
<organism evidence="2 3">
    <name type="scientific">Candidatus Schekmanbacteria bacterium RBG_13_48_7</name>
    <dbReference type="NCBI Taxonomy" id="1817878"/>
    <lineage>
        <taxon>Bacteria</taxon>
        <taxon>Candidatus Schekmaniibacteriota</taxon>
    </lineage>
</organism>
<comment type="caution">
    <text evidence="2">The sequence shown here is derived from an EMBL/GenBank/DDBJ whole genome shotgun (WGS) entry which is preliminary data.</text>
</comment>
<dbReference type="EMBL" id="MGDD01000264">
    <property type="protein sequence ID" value="OGL43571.1"/>
    <property type="molecule type" value="Genomic_DNA"/>
</dbReference>
<accession>A0A1F7RQ24</accession>
<reference evidence="2 3" key="1">
    <citation type="journal article" date="2016" name="Nat. Commun.">
        <title>Thousands of microbial genomes shed light on interconnected biogeochemical processes in an aquifer system.</title>
        <authorList>
            <person name="Anantharaman K."/>
            <person name="Brown C.T."/>
            <person name="Hug L.A."/>
            <person name="Sharon I."/>
            <person name="Castelle C.J."/>
            <person name="Probst A.J."/>
            <person name="Thomas B.C."/>
            <person name="Singh A."/>
            <person name="Wilkins M.J."/>
            <person name="Karaoz U."/>
            <person name="Brodie E.L."/>
            <person name="Williams K.H."/>
            <person name="Hubbard S.S."/>
            <person name="Banfield J.F."/>
        </authorList>
    </citation>
    <scope>NUCLEOTIDE SEQUENCE [LARGE SCALE GENOMIC DNA]</scope>
</reference>
<keyword evidence="1" id="KW-0812">Transmembrane</keyword>
<proteinExistence type="predicted"/>
<keyword evidence="1" id="KW-0472">Membrane</keyword>
<gene>
    <name evidence="2" type="ORF">A2161_21480</name>
</gene>